<name>A0A381UJW7_9ZZZZ</name>
<feature type="domain" description="DHHA1" evidence="1">
    <location>
        <begin position="187"/>
        <end position="268"/>
    </location>
</feature>
<dbReference type="SUPFAM" id="SSF64182">
    <property type="entry name" value="DHH phosphoesterases"/>
    <property type="match status" value="1"/>
</dbReference>
<dbReference type="Pfam" id="PF02272">
    <property type="entry name" value="DHHA1"/>
    <property type="match status" value="1"/>
</dbReference>
<dbReference type="GO" id="GO:0003676">
    <property type="term" value="F:nucleic acid binding"/>
    <property type="evidence" value="ECO:0007669"/>
    <property type="project" value="InterPro"/>
</dbReference>
<dbReference type="Gene3D" id="3.10.310.30">
    <property type="match status" value="1"/>
</dbReference>
<evidence type="ECO:0000259" key="1">
    <source>
        <dbReference type="Pfam" id="PF02272"/>
    </source>
</evidence>
<accession>A0A381UJW7</accession>
<dbReference type="PANTHER" id="PTHR47618">
    <property type="entry name" value="BIFUNCTIONAL OLIGORIBONUCLEASE AND PAP PHOSPHATASE NRNA"/>
    <property type="match status" value="1"/>
</dbReference>
<reference evidence="2" key="1">
    <citation type="submission" date="2018-05" db="EMBL/GenBank/DDBJ databases">
        <authorList>
            <person name="Lanie J.A."/>
            <person name="Ng W.-L."/>
            <person name="Kazmierczak K.M."/>
            <person name="Andrzejewski T.M."/>
            <person name="Davidsen T.M."/>
            <person name="Wayne K.J."/>
            <person name="Tettelin H."/>
            <person name="Glass J.I."/>
            <person name="Rusch D."/>
            <person name="Podicherti R."/>
            <person name="Tsui H.-C.T."/>
            <person name="Winkler M.E."/>
        </authorList>
    </citation>
    <scope>NUCLEOTIDE SEQUENCE</scope>
</reference>
<protein>
    <recommendedName>
        <fullName evidence="1">DHHA1 domain-containing protein</fullName>
    </recommendedName>
</protein>
<dbReference type="InterPro" id="IPR051319">
    <property type="entry name" value="Oligoribo/pAp-PDE_c-di-AMP_PDE"/>
</dbReference>
<dbReference type="InterPro" id="IPR038763">
    <property type="entry name" value="DHH_sf"/>
</dbReference>
<proteinExistence type="predicted"/>
<evidence type="ECO:0000313" key="2">
    <source>
        <dbReference type="EMBL" id="SVA28445.1"/>
    </source>
</evidence>
<organism evidence="2">
    <name type="scientific">marine metagenome</name>
    <dbReference type="NCBI Taxonomy" id="408172"/>
    <lineage>
        <taxon>unclassified sequences</taxon>
        <taxon>metagenomes</taxon>
        <taxon>ecological metagenomes</taxon>
    </lineage>
</organism>
<sequence>MPDTYTFLDSDRIFEQYDANHHNDWISNVDLVMIFDIGDYRRLGDITTVINNYNLITMNIDHHPHPNSNPFSHNVVDLSAAATGCMIYDYLKTVSTKPLNKKSLECIYTAIMTDTGCFRYSNTDEKCHNIVIECLSANVETHVIYQNVYENSTKSRMRLMGEFLTNLQYELDGKLAWFEITQDMMHKAYANNDDVDGFSDMVRTIRGVEVALMIFEQKDDGCRINFRSKGRYSVKDIAKSLGGGGHAFAAGAVVPGTLNTVSEKVVETTIKSIEHKMNSST</sequence>
<dbReference type="EMBL" id="UINC01006587">
    <property type="protein sequence ID" value="SVA28445.1"/>
    <property type="molecule type" value="Genomic_DNA"/>
</dbReference>
<gene>
    <name evidence="2" type="ORF">METZ01_LOCUS81299</name>
</gene>
<dbReference type="AlphaFoldDB" id="A0A381UJW7"/>
<dbReference type="PANTHER" id="PTHR47618:SF1">
    <property type="entry name" value="BIFUNCTIONAL OLIGORIBONUCLEASE AND PAP PHOSPHATASE NRNA"/>
    <property type="match status" value="1"/>
</dbReference>
<dbReference type="InterPro" id="IPR003156">
    <property type="entry name" value="DHHA1_dom"/>
</dbReference>
<dbReference type="Gene3D" id="3.90.1640.10">
    <property type="entry name" value="inorganic pyrophosphatase (n-terminal core)"/>
    <property type="match status" value="1"/>
</dbReference>